<feature type="region of interest" description="Disordered" evidence="1">
    <location>
        <begin position="461"/>
        <end position="592"/>
    </location>
</feature>
<feature type="compositionally biased region" description="Acidic residues" evidence="1">
    <location>
        <begin position="461"/>
        <end position="471"/>
    </location>
</feature>
<feature type="compositionally biased region" description="Basic and acidic residues" evidence="1">
    <location>
        <begin position="171"/>
        <end position="188"/>
    </location>
</feature>
<evidence type="ECO:0000313" key="2">
    <source>
        <dbReference type="EMBL" id="CAK8988250.1"/>
    </source>
</evidence>
<protein>
    <submittedName>
        <fullName evidence="2">Uncharacterized protein</fullName>
    </submittedName>
</protein>
<evidence type="ECO:0000313" key="3">
    <source>
        <dbReference type="Proteomes" id="UP001642484"/>
    </source>
</evidence>
<sequence length="661" mass="73648">MVSVVSCVDQASGDKGTQAWSLHVLLQELKATWRSTCTRLKKWHKDPTTLLPCLPAGFEDLPEEIQAAHGSARPADPASRPIRADAVAAEASQVRLRQTHAEHPNNPRNNLIAQNQVAQSMAIMQLLQHAQQPPQGLHNLQLLCSPWNEANKPEEEEGKAPRASSSLGPEKGNKVEEVKAQRPEKGNQVEEAEEKLVSAITGHTSEEKTSQAITNAETLQSKNKRDGQKEADADGKERPMKRPAQCKSMKRPASSKPMAKPAKVCAEAAPQANKPNFAFEAKSWGSCRSEYYRDKSYIRYWDIQDSKWRMIIGSTDQTNHALICEKLIPYVKQGKGRDDLLKIRAKGKEETSVTSLLCLRILQTCGKQLATEPLLLFRVAAGKVMDEGYEIGPDLVGVSTAPQPLAAVGDLLPGARAALREMLLVAAPCLHRLHEEAKLQQTRDIARDIIFCLDTDKDLLSQEEEEEEAEREGDSSAESEKSSSPDKPLLRARAEEDRKDKERQEKEHRPQKEKVKKEKSREGKERGRDRERTEHRHRHKTRDKSRTDPRTSGGPAQSEKAKRRPQSPDKPPPGRAVSVASSLGGKAQAGRQRCGVCNQWVTSNASGLSQHQRSNVYCLSVAQWSRLRPEDRLRTGAWDWCQSQAQLAKDHWDAGGVQAER</sequence>
<proteinExistence type="predicted"/>
<keyword evidence="3" id="KW-1185">Reference proteome</keyword>
<evidence type="ECO:0000256" key="1">
    <source>
        <dbReference type="SAM" id="MobiDB-lite"/>
    </source>
</evidence>
<feature type="region of interest" description="Disordered" evidence="1">
    <location>
        <begin position="151"/>
        <end position="259"/>
    </location>
</feature>
<feature type="compositionally biased region" description="Basic and acidic residues" evidence="1">
    <location>
        <begin position="472"/>
        <end position="534"/>
    </location>
</feature>
<feature type="compositionally biased region" description="Polar residues" evidence="1">
    <location>
        <begin position="210"/>
        <end position="221"/>
    </location>
</feature>
<reference evidence="2 3" key="1">
    <citation type="submission" date="2024-02" db="EMBL/GenBank/DDBJ databases">
        <authorList>
            <person name="Chen Y."/>
            <person name="Shah S."/>
            <person name="Dougan E. K."/>
            <person name="Thang M."/>
            <person name="Chan C."/>
        </authorList>
    </citation>
    <scope>NUCLEOTIDE SEQUENCE [LARGE SCALE GENOMIC DNA]</scope>
</reference>
<comment type="caution">
    <text evidence="2">The sequence shown here is derived from an EMBL/GenBank/DDBJ whole genome shotgun (WGS) entry which is preliminary data.</text>
</comment>
<organism evidence="2 3">
    <name type="scientific">Durusdinium trenchii</name>
    <dbReference type="NCBI Taxonomy" id="1381693"/>
    <lineage>
        <taxon>Eukaryota</taxon>
        <taxon>Sar</taxon>
        <taxon>Alveolata</taxon>
        <taxon>Dinophyceae</taxon>
        <taxon>Suessiales</taxon>
        <taxon>Symbiodiniaceae</taxon>
        <taxon>Durusdinium</taxon>
    </lineage>
</organism>
<dbReference type="Proteomes" id="UP001642484">
    <property type="component" value="Unassembled WGS sequence"/>
</dbReference>
<feature type="compositionally biased region" description="Basic and acidic residues" evidence="1">
    <location>
        <begin position="223"/>
        <end position="240"/>
    </location>
</feature>
<accession>A0ABP0HHE2</accession>
<dbReference type="EMBL" id="CAXAMN010000403">
    <property type="protein sequence ID" value="CAK8988250.1"/>
    <property type="molecule type" value="Genomic_DNA"/>
</dbReference>
<name>A0ABP0HHE2_9DINO</name>
<gene>
    <name evidence="2" type="ORF">CCMP2556_LOCUS1191</name>
</gene>